<evidence type="ECO:0000256" key="6">
    <source>
        <dbReference type="ARBA" id="ARBA00023136"/>
    </source>
</evidence>
<dbReference type="PROSITE" id="PS50850">
    <property type="entry name" value="MFS"/>
    <property type="match status" value="1"/>
</dbReference>
<evidence type="ECO:0000256" key="9">
    <source>
        <dbReference type="SAM" id="Phobius"/>
    </source>
</evidence>
<sequence>MPEAAPPRSTAPPASRVPPRAGARPGLVLAAVSVCQLMVTLDASIVNVALPAMGDSLGFADGSLPWVVNAYALALGGLLLLGGRTADLVGHRRALLCGLVLFGLTSVFGGFAQTPAQLVAARAGQGVAAAVLAPIGLTLIMVTFAEGAARARAVGIWSMVTAGGSALGVLLGGVLTDLLDWRWVFFVNAPIVLVGLLLAVRSVPAVRPPLAGRPDVLGAVLGTGALTVLVYGLMETDRHPWGSVRTLGTLATTVLLGLSFLCWEARYARSPIVRLGVLRARTAWLSSLLVTLLGAGMLAGFYFSSLFLQNVLGYGPLAAGAAFLPFCAGTAAGSMIAGRLVARFGGRATLTGALLLSALGMLWFGGLGLDSDYLTGFAGPSIVTSVGVGVCMVANTAMGTSGVDPREAGLVSGLLNAGRQCGGGIGLAVLSTVAVAATRRASTDGSGSAGSGSDGFGSGGFGSGGFDSAGDAARAALAAGYDQAFVVTAGLLGVAALVALLFAPPARQ</sequence>
<keyword evidence="4 9" id="KW-0812">Transmembrane</keyword>
<dbReference type="Proteomes" id="UP001499863">
    <property type="component" value="Unassembled WGS sequence"/>
</dbReference>
<proteinExistence type="predicted"/>
<dbReference type="InterPro" id="IPR011701">
    <property type="entry name" value="MFS"/>
</dbReference>
<dbReference type="EMBL" id="BAAAKJ010000110">
    <property type="protein sequence ID" value="GAA1391384.1"/>
    <property type="molecule type" value="Genomic_DNA"/>
</dbReference>
<reference evidence="12" key="1">
    <citation type="journal article" date="2019" name="Int. J. Syst. Evol. Microbiol.">
        <title>The Global Catalogue of Microorganisms (GCM) 10K type strain sequencing project: providing services to taxonomists for standard genome sequencing and annotation.</title>
        <authorList>
            <consortium name="The Broad Institute Genomics Platform"/>
            <consortium name="The Broad Institute Genome Sequencing Center for Infectious Disease"/>
            <person name="Wu L."/>
            <person name="Ma J."/>
        </authorList>
    </citation>
    <scope>NUCLEOTIDE SEQUENCE [LARGE SCALE GENOMIC DNA]</scope>
    <source>
        <strain evidence="12">JCM 12393</strain>
    </source>
</reference>
<feature type="domain" description="Major facilitator superfamily (MFS) profile" evidence="10">
    <location>
        <begin position="28"/>
        <end position="507"/>
    </location>
</feature>
<evidence type="ECO:0000313" key="12">
    <source>
        <dbReference type="Proteomes" id="UP001499863"/>
    </source>
</evidence>
<feature type="transmembrane region" description="Helical" evidence="9">
    <location>
        <begin position="216"/>
        <end position="234"/>
    </location>
</feature>
<dbReference type="InterPro" id="IPR020846">
    <property type="entry name" value="MFS_dom"/>
</dbReference>
<keyword evidence="7" id="KW-0046">Antibiotic resistance</keyword>
<evidence type="ECO:0000313" key="11">
    <source>
        <dbReference type="EMBL" id="GAA1391384.1"/>
    </source>
</evidence>
<feature type="transmembrane region" description="Helical" evidence="9">
    <location>
        <begin position="124"/>
        <end position="144"/>
    </location>
</feature>
<feature type="transmembrane region" description="Helical" evidence="9">
    <location>
        <begin position="284"/>
        <end position="308"/>
    </location>
</feature>
<dbReference type="PANTHER" id="PTHR42718">
    <property type="entry name" value="MAJOR FACILITATOR SUPERFAMILY MULTIDRUG TRANSPORTER MFSC"/>
    <property type="match status" value="1"/>
</dbReference>
<dbReference type="CDD" id="cd17321">
    <property type="entry name" value="MFS_MMR_MDR_like"/>
    <property type="match status" value="1"/>
</dbReference>
<evidence type="ECO:0000259" key="10">
    <source>
        <dbReference type="PROSITE" id="PS50850"/>
    </source>
</evidence>
<name>A0ABP4II13_9ACTN</name>
<evidence type="ECO:0000256" key="1">
    <source>
        <dbReference type="ARBA" id="ARBA00004651"/>
    </source>
</evidence>
<dbReference type="Pfam" id="PF07690">
    <property type="entry name" value="MFS_1"/>
    <property type="match status" value="1"/>
</dbReference>
<feature type="transmembrane region" description="Helical" evidence="9">
    <location>
        <begin position="181"/>
        <end position="204"/>
    </location>
</feature>
<comment type="subcellular location">
    <subcellularLocation>
        <location evidence="1">Cell membrane</location>
        <topology evidence="1">Multi-pass membrane protein</topology>
    </subcellularLocation>
</comment>
<keyword evidence="5 9" id="KW-1133">Transmembrane helix</keyword>
<dbReference type="Gene3D" id="1.20.1720.10">
    <property type="entry name" value="Multidrug resistance protein D"/>
    <property type="match status" value="1"/>
</dbReference>
<accession>A0ABP4II13</accession>
<organism evidence="11 12">
    <name type="scientific">Kitasatospora putterlickiae</name>
    <dbReference type="NCBI Taxonomy" id="221725"/>
    <lineage>
        <taxon>Bacteria</taxon>
        <taxon>Bacillati</taxon>
        <taxon>Actinomycetota</taxon>
        <taxon>Actinomycetes</taxon>
        <taxon>Kitasatosporales</taxon>
        <taxon>Streptomycetaceae</taxon>
        <taxon>Kitasatospora</taxon>
    </lineage>
</organism>
<evidence type="ECO:0000256" key="7">
    <source>
        <dbReference type="ARBA" id="ARBA00023251"/>
    </source>
</evidence>
<feature type="transmembrane region" description="Helical" evidence="9">
    <location>
        <begin position="246"/>
        <end position="263"/>
    </location>
</feature>
<dbReference type="Gene3D" id="1.20.1250.20">
    <property type="entry name" value="MFS general substrate transporter like domains"/>
    <property type="match status" value="1"/>
</dbReference>
<dbReference type="SUPFAM" id="SSF103473">
    <property type="entry name" value="MFS general substrate transporter"/>
    <property type="match status" value="1"/>
</dbReference>
<feature type="transmembrane region" description="Helical" evidence="9">
    <location>
        <begin position="314"/>
        <end position="336"/>
    </location>
</feature>
<keyword evidence="3" id="KW-1003">Cell membrane</keyword>
<gene>
    <name evidence="11" type="ORF">GCM10009639_21170</name>
</gene>
<dbReference type="RefSeq" id="WP_344332007.1">
    <property type="nucleotide sequence ID" value="NZ_BAAAKJ010000110.1"/>
</dbReference>
<feature type="transmembrane region" description="Helical" evidence="9">
    <location>
        <begin position="156"/>
        <end position="175"/>
    </location>
</feature>
<evidence type="ECO:0000256" key="8">
    <source>
        <dbReference type="SAM" id="MobiDB-lite"/>
    </source>
</evidence>
<dbReference type="InterPro" id="IPR036259">
    <property type="entry name" value="MFS_trans_sf"/>
</dbReference>
<feature type="region of interest" description="Disordered" evidence="8">
    <location>
        <begin position="1"/>
        <end position="20"/>
    </location>
</feature>
<keyword evidence="6 9" id="KW-0472">Membrane</keyword>
<comment type="caution">
    <text evidence="11">The sequence shown here is derived from an EMBL/GenBank/DDBJ whole genome shotgun (WGS) entry which is preliminary data.</text>
</comment>
<feature type="transmembrane region" description="Helical" evidence="9">
    <location>
        <begin position="62"/>
        <end position="82"/>
    </location>
</feature>
<feature type="transmembrane region" description="Helical" evidence="9">
    <location>
        <begin position="26"/>
        <end position="50"/>
    </location>
</feature>
<protein>
    <submittedName>
        <fullName evidence="11">MFS transporter</fullName>
    </submittedName>
</protein>
<evidence type="ECO:0000256" key="4">
    <source>
        <dbReference type="ARBA" id="ARBA00022692"/>
    </source>
</evidence>
<feature type="transmembrane region" description="Helical" evidence="9">
    <location>
        <begin position="348"/>
        <end position="365"/>
    </location>
</feature>
<dbReference type="PANTHER" id="PTHR42718:SF46">
    <property type="entry name" value="BLR6921 PROTEIN"/>
    <property type="match status" value="1"/>
</dbReference>
<feature type="transmembrane region" description="Helical" evidence="9">
    <location>
        <begin position="94"/>
        <end position="112"/>
    </location>
</feature>
<evidence type="ECO:0000256" key="2">
    <source>
        <dbReference type="ARBA" id="ARBA00022448"/>
    </source>
</evidence>
<evidence type="ECO:0000256" key="5">
    <source>
        <dbReference type="ARBA" id="ARBA00022989"/>
    </source>
</evidence>
<evidence type="ECO:0000256" key="3">
    <source>
        <dbReference type="ARBA" id="ARBA00022475"/>
    </source>
</evidence>
<feature type="transmembrane region" description="Helical" evidence="9">
    <location>
        <begin position="484"/>
        <end position="503"/>
    </location>
</feature>
<keyword evidence="2" id="KW-0813">Transport</keyword>
<keyword evidence="12" id="KW-1185">Reference proteome</keyword>
<feature type="transmembrane region" description="Helical" evidence="9">
    <location>
        <begin position="377"/>
        <end position="397"/>
    </location>
</feature>